<evidence type="ECO:0000256" key="2">
    <source>
        <dbReference type="ARBA" id="ARBA00012438"/>
    </source>
</evidence>
<accession>A0A7I9VGM4</accession>
<gene>
    <name evidence="11" type="ORF">AMYX_02830</name>
</gene>
<feature type="transmembrane region" description="Helical" evidence="9">
    <location>
        <begin position="147"/>
        <end position="167"/>
    </location>
</feature>
<evidence type="ECO:0000256" key="1">
    <source>
        <dbReference type="ARBA" id="ARBA00000085"/>
    </source>
</evidence>
<reference evidence="12" key="1">
    <citation type="journal article" date="2020" name="Appl. Environ. Microbiol.">
        <title>Diazotrophic Anaeromyxobacter Isolates from Soils.</title>
        <authorList>
            <person name="Masuda Y."/>
            <person name="Yamanaka H."/>
            <person name="Xu Z.X."/>
            <person name="Shiratori Y."/>
            <person name="Aono T."/>
            <person name="Amachi S."/>
            <person name="Senoo K."/>
            <person name="Itoh H."/>
        </authorList>
    </citation>
    <scope>NUCLEOTIDE SEQUENCE [LARGE SCALE GENOMIC DNA]</scope>
    <source>
        <strain evidence="12">R267</strain>
    </source>
</reference>
<keyword evidence="8" id="KW-0902">Two-component regulatory system</keyword>
<keyword evidence="9" id="KW-0472">Membrane</keyword>
<dbReference type="GO" id="GO:0005524">
    <property type="term" value="F:ATP binding"/>
    <property type="evidence" value="ECO:0007669"/>
    <property type="project" value="UniProtKB-KW"/>
</dbReference>
<keyword evidence="3" id="KW-0597">Phosphoprotein</keyword>
<dbReference type="Pfam" id="PF02518">
    <property type="entry name" value="HATPase_c"/>
    <property type="match status" value="1"/>
</dbReference>
<dbReference type="InterPro" id="IPR003594">
    <property type="entry name" value="HATPase_dom"/>
</dbReference>
<dbReference type="PANTHER" id="PTHR43065">
    <property type="entry name" value="SENSOR HISTIDINE KINASE"/>
    <property type="match status" value="1"/>
</dbReference>
<protein>
    <recommendedName>
        <fullName evidence="2">histidine kinase</fullName>
        <ecNumber evidence="2">2.7.13.3</ecNumber>
    </recommendedName>
</protein>
<evidence type="ECO:0000256" key="3">
    <source>
        <dbReference type="ARBA" id="ARBA00022553"/>
    </source>
</evidence>
<feature type="domain" description="Histidine kinase" evidence="10">
    <location>
        <begin position="229"/>
        <end position="433"/>
    </location>
</feature>
<evidence type="ECO:0000256" key="5">
    <source>
        <dbReference type="ARBA" id="ARBA00022741"/>
    </source>
</evidence>
<dbReference type="Gene3D" id="1.10.287.130">
    <property type="match status" value="1"/>
</dbReference>
<keyword evidence="6" id="KW-0418">Kinase</keyword>
<comment type="caution">
    <text evidence="11">The sequence shown here is derived from an EMBL/GenBank/DDBJ whole genome shotgun (WGS) entry which is preliminary data.</text>
</comment>
<dbReference type="GO" id="GO:0000155">
    <property type="term" value="F:phosphorelay sensor kinase activity"/>
    <property type="evidence" value="ECO:0007669"/>
    <property type="project" value="InterPro"/>
</dbReference>
<comment type="catalytic activity">
    <reaction evidence="1">
        <text>ATP + protein L-histidine = ADP + protein N-phospho-L-histidine.</text>
        <dbReference type="EC" id="2.7.13.3"/>
    </reaction>
</comment>
<keyword evidence="12" id="KW-1185">Reference proteome</keyword>
<dbReference type="Proteomes" id="UP000503640">
    <property type="component" value="Unassembled WGS sequence"/>
</dbReference>
<dbReference type="InterPro" id="IPR005467">
    <property type="entry name" value="His_kinase_dom"/>
</dbReference>
<feature type="transmembrane region" description="Helical" evidence="9">
    <location>
        <begin position="173"/>
        <end position="191"/>
    </location>
</feature>
<evidence type="ECO:0000256" key="7">
    <source>
        <dbReference type="ARBA" id="ARBA00022840"/>
    </source>
</evidence>
<dbReference type="EC" id="2.7.13.3" evidence="2"/>
<dbReference type="SMART" id="SM00388">
    <property type="entry name" value="HisKA"/>
    <property type="match status" value="1"/>
</dbReference>
<dbReference type="AlphaFoldDB" id="A0A7I9VGM4"/>
<dbReference type="CDD" id="cd00082">
    <property type="entry name" value="HisKA"/>
    <property type="match status" value="1"/>
</dbReference>
<evidence type="ECO:0000259" key="10">
    <source>
        <dbReference type="PROSITE" id="PS50109"/>
    </source>
</evidence>
<organism evidence="11 12">
    <name type="scientific">Anaeromyxobacter diazotrophicus</name>
    <dbReference type="NCBI Taxonomy" id="2590199"/>
    <lineage>
        <taxon>Bacteria</taxon>
        <taxon>Pseudomonadati</taxon>
        <taxon>Myxococcota</taxon>
        <taxon>Myxococcia</taxon>
        <taxon>Myxococcales</taxon>
        <taxon>Cystobacterineae</taxon>
        <taxon>Anaeromyxobacteraceae</taxon>
        <taxon>Anaeromyxobacter</taxon>
    </lineage>
</organism>
<dbReference type="InterPro" id="IPR036097">
    <property type="entry name" value="HisK_dim/P_sf"/>
</dbReference>
<dbReference type="Gene3D" id="3.30.565.10">
    <property type="entry name" value="Histidine kinase-like ATPase, C-terminal domain"/>
    <property type="match status" value="1"/>
</dbReference>
<dbReference type="EMBL" id="BJTG01000001">
    <property type="protein sequence ID" value="GEJ55542.1"/>
    <property type="molecule type" value="Genomic_DNA"/>
</dbReference>
<keyword evidence="9" id="KW-1133">Transmembrane helix</keyword>
<dbReference type="PRINTS" id="PR00344">
    <property type="entry name" value="BCTRLSENSOR"/>
</dbReference>
<evidence type="ECO:0000313" key="11">
    <source>
        <dbReference type="EMBL" id="GEJ55542.1"/>
    </source>
</evidence>
<evidence type="ECO:0000256" key="9">
    <source>
        <dbReference type="SAM" id="Phobius"/>
    </source>
</evidence>
<proteinExistence type="predicted"/>
<keyword evidence="9" id="KW-0812">Transmembrane</keyword>
<sequence>MVVTTLVQPDVPARPGIAVRAVRALQHPRPEDVFPLAYHAVAAVILAAARYPGWRIAVLAIPAVLPRAHFYLFSAAPGSPRYDPKRCVNTGPAAVAWWVVLSQSSLLVTTALAVAVTGGVRSPLLVTVFAAYAAAACLVGDRLQTRLLLGATALAVAAMAMLPSAWAGPELPASAHALLVAVAVLGAGALIKPADAMNCKRRGELARAREEMAADALTRAQSLEQIGTKVAHELKNPLTGVKALVQLGLRNPAEAASRDRLEIVDREVTRMQEILQNYLSFTRPLQEVTPRRVELGRLVSDTLEVLSARADGARVRLYTQGEAAIDADPRRLKEALLNLVANAIEATPPGGEVDVEVRPAGGDAEIVIRDTGRGMTAETLRRIGTPFFTTRDDGTGLGVVLARSVIAQHGGSLRYESELGQGTRVRVALPRVAKGGRDGPCARRR</sequence>
<dbReference type="SMART" id="SM00387">
    <property type="entry name" value="HATPase_c"/>
    <property type="match status" value="1"/>
</dbReference>
<dbReference type="Pfam" id="PF00512">
    <property type="entry name" value="HisKA"/>
    <property type="match status" value="1"/>
</dbReference>
<dbReference type="PANTHER" id="PTHR43065:SF10">
    <property type="entry name" value="PEROXIDE STRESS-ACTIVATED HISTIDINE KINASE MAK3"/>
    <property type="match status" value="1"/>
</dbReference>
<evidence type="ECO:0000256" key="8">
    <source>
        <dbReference type="ARBA" id="ARBA00023012"/>
    </source>
</evidence>
<dbReference type="InterPro" id="IPR003661">
    <property type="entry name" value="HisK_dim/P_dom"/>
</dbReference>
<feature type="transmembrane region" description="Helical" evidence="9">
    <location>
        <begin position="122"/>
        <end position="140"/>
    </location>
</feature>
<name>A0A7I9VGM4_9BACT</name>
<dbReference type="InterPro" id="IPR004358">
    <property type="entry name" value="Sig_transdc_His_kin-like_C"/>
</dbReference>
<evidence type="ECO:0000256" key="4">
    <source>
        <dbReference type="ARBA" id="ARBA00022679"/>
    </source>
</evidence>
<dbReference type="RefSeq" id="WP_176062335.1">
    <property type="nucleotide sequence ID" value="NZ_BJTG01000001.1"/>
</dbReference>
<keyword evidence="7" id="KW-0067">ATP-binding</keyword>
<keyword evidence="5" id="KW-0547">Nucleotide-binding</keyword>
<dbReference type="CDD" id="cd00075">
    <property type="entry name" value="HATPase"/>
    <property type="match status" value="1"/>
</dbReference>
<dbReference type="SUPFAM" id="SSF47384">
    <property type="entry name" value="Homodimeric domain of signal transducing histidine kinase"/>
    <property type="match status" value="1"/>
</dbReference>
<dbReference type="InterPro" id="IPR036890">
    <property type="entry name" value="HATPase_C_sf"/>
</dbReference>
<feature type="transmembrane region" description="Helical" evidence="9">
    <location>
        <begin position="95"/>
        <end position="116"/>
    </location>
</feature>
<keyword evidence="4" id="KW-0808">Transferase</keyword>
<dbReference type="PROSITE" id="PS50109">
    <property type="entry name" value="HIS_KIN"/>
    <property type="match status" value="1"/>
</dbReference>
<dbReference type="SUPFAM" id="SSF55874">
    <property type="entry name" value="ATPase domain of HSP90 chaperone/DNA topoisomerase II/histidine kinase"/>
    <property type="match status" value="1"/>
</dbReference>
<evidence type="ECO:0000313" key="12">
    <source>
        <dbReference type="Proteomes" id="UP000503640"/>
    </source>
</evidence>
<evidence type="ECO:0000256" key="6">
    <source>
        <dbReference type="ARBA" id="ARBA00022777"/>
    </source>
</evidence>